<protein>
    <submittedName>
        <fullName evidence="2">Uncharacterized protein</fullName>
    </submittedName>
</protein>
<dbReference type="AlphaFoldDB" id="A0A9W8MD07"/>
<name>A0A9W8MD07_9AGAR</name>
<dbReference type="Proteomes" id="UP001140091">
    <property type="component" value="Unassembled WGS sequence"/>
</dbReference>
<evidence type="ECO:0000313" key="2">
    <source>
        <dbReference type="EMBL" id="KAJ2926016.1"/>
    </source>
</evidence>
<feature type="region of interest" description="Disordered" evidence="1">
    <location>
        <begin position="61"/>
        <end position="82"/>
    </location>
</feature>
<comment type="caution">
    <text evidence="2">The sequence shown here is derived from an EMBL/GenBank/DDBJ whole genome shotgun (WGS) entry which is preliminary data.</text>
</comment>
<feature type="non-terminal residue" evidence="2">
    <location>
        <position position="1"/>
    </location>
</feature>
<proteinExistence type="predicted"/>
<dbReference type="EMBL" id="JANBPK010001091">
    <property type="protein sequence ID" value="KAJ2926016.1"/>
    <property type="molecule type" value="Genomic_DNA"/>
</dbReference>
<evidence type="ECO:0000256" key="1">
    <source>
        <dbReference type="SAM" id="MobiDB-lite"/>
    </source>
</evidence>
<gene>
    <name evidence="2" type="ORF">H1R20_g11088</name>
</gene>
<keyword evidence="3" id="KW-1185">Reference proteome</keyword>
<organism evidence="2 3">
    <name type="scientific">Candolleomyces eurysporus</name>
    <dbReference type="NCBI Taxonomy" id="2828524"/>
    <lineage>
        <taxon>Eukaryota</taxon>
        <taxon>Fungi</taxon>
        <taxon>Dikarya</taxon>
        <taxon>Basidiomycota</taxon>
        <taxon>Agaricomycotina</taxon>
        <taxon>Agaricomycetes</taxon>
        <taxon>Agaricomycetidae</taxon>
        <taxon>Agaricales</taxon>
        <taxon>Agaricineae</taxon>
        <taxon>Psathyrellaceae</taxon>
        <taxon>Candolleomyces</taxon>
    </lineage>
</organism>
<accession>A0A9W8MD07</accession>
<sequence>MVLQSVAGRQDDDLYCICSGWDAPMLPADGLFRVSCLKLSPYSMGDYLNNPAVCDELEHPDNWGSLQEWEPPEDSEPTEDLGPPEDCALACNWEFPDDWELLDDWTEYALKSGSGLPRYPTFVKKSELTKSEPWDFKTYMPPPPGTPLSAPDWTSQWLPLLSKLVSRQVRCDNIATMLAEVSAAPDALGESKILRRQMALSWIPSSNSPGFYFSRDWKSGVIDHDVLHPAGLVDLKFYYLRESYRIRCRKFSAWGKPMVQDIMACFEGLTLSEKVWRAISLREGMGMLTRVPCRIDEDGRIQEVDYDFGLDPPIDPDEFWEDLQYYDSVLDASSRRIRHKGKWIRERSRRS</sequence>
<feature type="compositionally biased region" description="Acidic residues" evidence="1">
    <location>
        <begin position="70"/>
        <end position="82"/>
    </location>
</feature>
<evidence type="ECO:0000313" key="3">
    <source>
        <dbReference type="Proteomes" id="UP001140091"/>
    </source>
</evidence>
<dbReference type="OrthoDB" id="10319306at2759"/>
<reference evidence="2" key="1">
    <citation type="submission" date="2022-06" db="EMBL/GenBank/DDBJ databases">
        <title>Genome Sequence of Candolleomyces eurysporus.</title>
        <authorList>
            <person name="Buettner E."/>
        </authorList>
    </citation>
    <scope>NUCLEOTIDE SEQUENCE</scope>
    <source>
        <strain evidence="2">VTCC 930004</strain>
    </source>
</reference>